<dbReference type="EMBL" id="JACYFU010000004">
    <property type="protein sequence ID" value="MBD8066997.1"/>
    <property type="molecule type" value="Genomic_DNA"/>
</dbReference>
<keyword evidence="2" id="KW-1185">Reference proteome</keyword>
<dbReference type="Pfam" id="PF00353">
    <property type="entry name" value="HemolysinCabind"/>
    <property type="match status" value="4"/>
</dbReference>
<dbReference type="Gene3D" id="2.150.10.10">
    <property type="entry name" value="Serralysin-like metalloprotease, C-terminal"/>
    <property type="match status" value="3"/>
</dbReference>
<evidence type="ECO:0000313" key="2">
    <source>
        <dbReference type="Proteomes" id="UP000654108"/>
    </source>
</evidence>
<dbReference type="InterPro" id="IPR011049">
    <property type="entry name" value="Serralysin-like_metalloprot_C"/>
</dbReference>
<dbReference type="Proteomes" id="UP000654108">
    <property type="component" value="Unassembled WGS sequence"/>
</dbReference>
<evidence type="ECO:0000313" key="1">
    <source>
        <dbReference type="EMBL" id="MBD8066997.1"/>
    </source>
</evidence>
<dbReference type="RefSeq" id="WP_191777634.1">
    <property type="nucleotide sequence ID" value="NZ_JACYFU010000004.1"/>
</dbReference>
<dbReference type="GO" id="GO:0005509">
    <property type="term" value="F:calcium ion binding"/>
    <property type="evidence" value="ECO:0007669"/>
    <property type="project" value="InterPro"/>
</dbReference>
<proteinExistence type="predicted"/>
<dbReference type="InterPro" id="IPR018511">
    <property type="entry name" value="Hemolysin-typ_Ca-bd_CS"/>
</dbReference>
<sequence length="889" mass="94020">MSELSNTSKKIINMFLYGQEQSPPDKTSSSLIRGSGQTTALEISTAEFMAGPGRFAVASEFEIIRLFFGSSGQALSPGSYSLSALAQLFGMGNNYDQLKIYQSLVSDGAEDYAERALIYNTTAFRINEGARFIVEQDGTLHVDDLFVEPDYSVQENFDFVGSALSNAVNPALENWMDPSGIGRTVNLFFDEYIPTPVSYDIDDFLADAAEAQTWTSPIWDMALKGVPLLDRLFSDGTTRYLDDFLRPIVYGDAQGGMISQDVAELAHYLARFAKNGTHLIGSEEDDIFTLSASGSIARGNGGNDTFRVERENYFHEESFGPTAVSGGDGDDELIISAGCKVVFWGGAGSDTIDLSSEADFQVGFLYDETLTESDLINLDLNLIFGGAAQTNTLVLILNPDENDHIKLDGQMLGSASYGVIAPHEYLGTDAYHEYFGYDAGGGLYYVPDSASGLVELSGDFAFENGSLVQSGEYQRIYGTFFGFRDSLFGTVFDASTPTPSYKSYWGGDVLFDTGPDYAGGSLGLGQTDDLTNAGRAKGLVVTGSAGVDNLIGGVGDDWLDGGPGADTFTGGNGNDEYVVDEASDAVVEQPNEGFDGVRSSVSFELPDNVEDVTLSGSGNIDATGNDTKNTLVGNVGNNILRGGGADDLYVYARGDGNDGIVEGSAEGAADLLQVVGVNGLTDTYLHAQGKDLLIEIFESSAGSGDDGSILIDNYLDMGGDFGVETIEDSYGNVWTKDDVFLFLFGNSAGGLTMSGTSAADTFIGTAQADELYGDDGADGIFGYAGDDILSGEGGNDIIEGGAGDDWLVGGDGADTFIFTAGFGEDGIADFAAGADVLEIHDQGSLDFAGLMADAEEWGGNAWLNFDDGSQFILHGVSLSELSASDFRFV</sequence>
<accession>A0A927FWU9</accession>
<organism evidence="1 2">
    <name type="scientific">Devosia oryzisoli</name>
    <dbReference type="NCBI Taxonomy" id="2774138"/>
    <lineage>
        <taxon>Bacteria</taxon>
        <taxon>Pseudomonadati</taxon>
        <taxon>Pseudomonadota</taxon>
        <taxon>Alphaproteobacteria</taxon>
        <taxon>Hyphomicrobiales</taxon>
        <taxon>Devosiaceae</taxon>
        <taxon>Devosia</taxon>
    </lineage>
</organism>
<dbReference type="AlphaFoldDB" id="A0A927FWU9"/>
<name>A0A927FWU9_9HYPH</name>
<reference evidence="1" key="1">
    <citation type="submission" date="2020-09" db="EMBL/GenBank/DDBJ databases">
        <title>Genome seq and assembly of Devosia sp.</title>
        <authorList>
            <person name="Chhetri G."/>
        </authorList>
    </citation>
    <scope>NUCLEOTIDE SEQUENCE</scope>
    <source>
        <strain evidence="1">PTR5</strain>
    </source>
</reference>
<gene>
    <name evidence="1" type="ORF">IC608_16115</name>
</gene>
<comment type="caution">
    <text evidence="1">The sequence shown here is derived from an EMBL/GenBank/DDBJ whole genome shotgun (WGS) entry which is preliminary data.</text>
</comment>
<protein>
    <submittedName>
        <fullName evidence="1">Calcium-binding protein</fullName>
    </submittedName>
</protein>
<dbReference type="PROSITE" id="PS00330">
    <property type="entry name" value="HEMOLYSIN_CALCIUM"/>
    <property type="match status" value="3"/>
</dbReference>
<dbReference type="InterPro" id="IPR001343">
    <property type="entry name" value="Hemolysn_Ca-bd"/>
</dbReference>
<dbReference type="SUPFAM" id="SSF51120">
    <property type="entry name" value="beta-Roll"/>
    <property type="match status" value="3"/>
</dbReference>
<dbReference type="PRINTS" id="PR00313">
    <property type="entry name" value="CABNDNGRPT"/>
</dbReference>